<dbReference type="InterPro" id="IPR051217">
    <property type="entry name" value="Insect_Cuticle_Struc_Prot"/>
</dbReference>
<evidence type="ECO:0000256" key="2">
    <source>
        <dbReference type="PROSITE-ProRule" id="PRU00497"/>
    </source>
</evidence>
<name>A0A6H5IVU6_9HYME</name>
<dbReference type="PROSITE" id="PS00233">
    <property type="entry name" value="CHIT_BIND_RR_1"/>
    <property type="match status" value="1"/>
</dbReference>
<reference evidence="5 6" key="1">
    <citation type="submission" date="2020-02" db="EMBL/GenBank/DDBJ databases">
        <authorList>
            <person name="Ferguson B K."/>
        </authorList>
    </citation>
    <scope>NUCLEOTIDE SEQUENCE [LARGE SCALE GENOMIC DNA]</scope>
</reference>
<feature type="coiled-coil region" evidence="3">
    <location>
        <begin position="115"/>
        <end position="142"/>
    </location>
</feature>
<keyword evidence="3" id="KW-0175">Coiled coil</keyword>
<dbReference type="InterPro" id="IPR000618">
    <property type="entry name" value="Insect_cuticle"/>
</dbReference>
<accession>A0A6H5IVU6</accession>
<dbReference type="PRINTS" id="PR00947">
    <property type="entry name" value="CUTICLE"/>
</dbReference>
<evidence type="ECO:0000313" key="5">
    <source>
        <dbReference type="EMBL" id="CAB0041525.1"/>
    </source>
</evidence>
<dbReference type="AlphaFoldDB" id="A0A6H5IVU6"/>
<dbReference type="PANTHER" id="PTHR12236">
    <property type="entry name" value="STRUCTURAL CONTITUENT OF CUTICLE"/>
    <property type="match status" value="1"/>
</dbReference>
<keyword evidence="6" id="KW-1185">Reference proteome</keyword>
<dbReference type="GO" id="GO:0042302">
    <property type="term" value="F:structural constituent of cuticle"/>
    <property type="evidence" value="ECO:0007669"/>
    <property type="project" value="UniProtKB-UniRule"/>
</dbReference>
<organism evidence="5 6">
    <name type="scientific">Trichogramma brassicae</name>
    <dbReference type="NCBI Taxonomy" id="86971"/>
    <lineage>
        <taxon>Eukaryota</taxon>
        <taxon>Metazoa</taxon>
        <taxon>Ecdysozoa</taxon>
        <taxon>Arthropoda</taxon>
        <taxon>Hexapoda</taxon>
        <taxon>Insecta</taxon>
        <taxon>Pterygota</taxon>
        <taxon>Neoptera</taxon>
        <taxon>Endopterygota</taxon>
        <taxon>Hymenoptera</taxon>
        <taxon>Apocrita</taxon>
        <taxon>Proctotrupomorpha</taxon>
        <taxon>Chalcidoidea</taxon>
        <taxon>Trichogrammatidae</taxon>
        <taxon>Trichogramma</taxon>
    </lineage>
</organism>
<dbReference type="EMBL" id="CADCXV010001120">
    <property type="protein sequence ID" value="CAB0041525.1"/>
    <property type="molecule type" value="Genomic_DNA"/>
</dbReference>
<evidence type="ECO:0000256" key="1">
    <source>
        <dbReference type="ARBA" id="ARBA00022460"/>
    </source>
</evidence>
<feature type="region of interest" description="Disordered" evidence="4">
    <location>
        <begin position="369"/>
        <end position="410"/>
    </location>
</feature>
<dbReference type="GO" id="GO:0031012">
    <property type="term" value="C:extracellular matrix"/>
    <property type="evidence" value="ECO:0007669"/>
    <property type="project" value="TreeGrafter"/>
</dbReference>
<evidence type="ECO:0000256" key="4">
    <source>
        <dbReference type="SAM" id="MobiDB-lite"/>
    </source>
</evidence>
<dbReference type="PROSITE" id="PS51155">
    <property type="entry name" value="CHIT_BIND_RR_2"/>
    <property type="match status" value="1"/>
</dbReference>
<evidence type="ECO:0000256" key="3">
    <source>
        <dbReference type="SAM" id="Coils"/>
    </source>
</evidence>
<dbReference type="Proteomes" id="UP000479190">
    <property type="component" value="Unassembled WGS sequence"/>
</dbReference>
<dbReference type="PANTHER" id="PTHR12236:SF86">
    <property type="entry name" value="CCP84AC-RELATED"/>
    <property type="match status" value="1"/>
</dbReference>
<sequence length="410" mass="46808">MTFVAGDNKAQEETRQGDVVQGSYSLIEPDGSKRTVTYIADPINGFNAVVQKDPRLSVNRAVSPLPVLENTIEDANRGNVNSHIVQSDSRFDQLIRPRLITEAEQQQQQQQQADIERLLNLNIHAAQRKQLLERELQKKEQRERDESVVRSNLASIQKQLQQREQQAQLDEVLNSNLVRRVQQQQQVRPVLVTASQVEQYLRPALLNTQQERVLRPVISSSNVARPTLVSSQLIDSQRLLANSIIGQNPREQQLFYSFFTAIEIEVYLGYHYARVVELGPSLPDIQQSMVLLMITFHVLMHILNILATQFEPASAVSCMNLRSSNLNHFYNFTKEAARVTHTRYIHSKRDRITISRSPRRGLTRLAIDGAQHSHDEVRSENHTHKRAPDAGAKAQLERMMAPEARTTLTR</sequence>
<gene>
    <name evidence="5" type="ORF">TBRA_LOCUS13193</name>
</gene>
<dbReference type="GO" id="GO:0005615">
    <property type="term" value="C:extracellular space"/>
    <property type="evidence" value="ECO:0007669"/>
    <property type="project" value="TreeGrafter"/>
</dbReference>
<protein>
    <recommendedName>
        <fullName evidence="7">Cuticle protein</fullName>
    </recommendedName>
</protein>
<proteinExistence type="predicted"/>
<dbReference type="OrthoDB" id="6630425at2759"/>
<evidence type="ECO:0000313" key="6">
    <source>
        <dbReference type="Proteomes" id="UP000479190"/>
    </source>
</evidence>
<feature type="compositionally biased region" description="Basic and acidic residues" evidence="4">
    <location>
        <begin position="371"/>
        <end position="388"/>
    </location>
</feature>
<evidence type="ECO:0008006" key="7">
    <source>
        <dbReference type="Google" id="ProtNLM"/>
    </source>
</evidence>
<dbReference type="InterPro" id="IPR031311">
    <property type="entry name" value="CHIT_BIND_RR_consensus"/>
</dbReference>
<keyword evidence="1 2" id="KW-0193">Cuticle</keyword>
<dbReference type="Pfam" id="PF00379">
    <property type="entry name" value="Chitin_bind_4"/>
    <property type="match status" value="1"/>
</dbReference>